<evidence type="ECO:0000313" key="1">
    <source>
        <dbReference type="Proteomes" id="UP000095286"/>
    </source>
</evidence>
<evidence type="ECO:0000313" key="2">
    <source>
        <dbReference type="WBParaSite" id="RSKR_0000143600.1"/>
    </source>
</evidence>
<reference evidence="2" key="1">
    <citation type="submission" date="2016-11" db="UniProtKB">
        <authorList>
            <consortium name="WormBaseParasite"/>
        </authorList>
    </citation>
    <scope>IDENTIFICATION</scope>
    <source>
        <strain evidence="2">KR3021</strain>
    </source>
</reference>
<proteinExistence type="predicted"/>
<organism evidence="1 2">
    <name type="scientific">Rhabditophanes sp. KR3021</name>
    <dbReference type="NCBI Taxonomy" id="114890"/>
    <lineage>
        <taxon>Eukaryota</taxon>
        <taxon>Metazoa</taxon>
        <taxon>Ecdysozoa</taxon>
        <taxon>Nematoda</taxon>
        <taxon>Chromadorea</taxon>
        <taxon>Rhabditida</taxon>
        <taxon>Tylenchina</taxon>
        <taxon>Panagrolaimomorpha</taxon>
        <taxon>Strongyloidoidea</taxon>
        <taxon>Alloionematidae</taxon>
        <taxon>Rhabditophanes</taxon>
    </lineage>
</organism>
<sequence length="378" mass="43535">MVKNNISSEDKIKIEELRELVKDEITPYYDTDFNLLRWLQGHDYKLDIIVPKLKNHLLFRKSHWDLDNVAAKPRDHPIHEHWPRGYTGAAGKTPNVIINIEQTGINDYWGLLHVYPLNEVLYARVHDLESMLKLVMEQEETTQSQASIMYVMDLTGLKFDMRLTTLITGALASISNFMAEHYVELIHSFVLVGAPSFMSTIWSVAKPLLPKKTSNKVKILNSSTWRQEIMELADVKVLPSYWNTKEQPDVFKADVKLCIPFQEADYVTKSLVPVEKIEHVSVPAGKCKSFVIKGQKLNWKIDADGHFAYGVYATEDLIETNVQNMISVYPKFTKVPGPTWVPLTDEIDVKISGQYHFWFSNEHAWLHVLKLKLLILTK</sequence>
<dbReference type="WBParaSite" id="RSKR_0000143600.1">
    <property type="protein sequence ID" value="RSKR_0000143600.1"/>
    <property type="gene ID" value="RSKR_0000143600"/>
</dbReference>
<accession>A0AC35TK95</accession>
<dbReference type="Proteomes" id="UP000095286">
    <property type="component" value="Unplaced"/>
</dbReference>
<name>A0AC35TK95_9BILA</name>
<protein>
    <submittedName>
        <fullName evidence="2">CRAL-TRIO domain-containing protein</fullName>
    </submittedName>
</protein>